<keyword evidence="3" id="KW-1185">Reference proteome</keyword>
<feature type="domain" description="DUF1638" evidence="1">
    <location>
        <begin position="106"/>
        <end position="273"/>
    </location>
</feature>
<accession>A0A4E0PU65</accession>
<organism evidence="2 3">
    <name type="scientific">Methanolobus halotolerans</name>
    <dbReference type="NCBI Taxonomy" id="2052935"/>
    <lineage>
        <taxon>Archaea</taxon>
        <taxon>Methanobacteriati</taxon>
        <taxon>Methanobacteriota</taxon>
        <taxon>Stenosarchaea group</taxon>
        <taxon>Methanomicrobia</taxon>
        <taxon>Methanosarcinales</taxon>
        <taxon>Methanosarcinaceae</taxon>
        <taxon>Methanolobus</taxon>
    </lineage>
</organism>
<reference evidence="2 3" key="1">
    <citation type="submission" date="2017-11" db="EMBL/GenBank/DDBJ databases">
        <title>Isolation and Characterization of Methanogenic Archaea from Saline Meromictic Lake at Siberia.</title>
        <authorList>
            <person name="Shen Y."/>
            <person name="Huang H.-H."/>
            <person name="Lai M.-C."/>
            <person name="Chen S.-C."/>
        </authorList>
    </citation>
    <scope>NUCLEOTIDE SEQUENCE [LARGE SCALE GENOMIC DNA]</scope>
    <source>
        <strain evidence="2 3">SY-01</strain>
    </source>
</reference>
<name>A0A4E0PU65_9EURY</name>
<dbReference type="Proteomes" id="UP000297295">
    <property type="component" value="Unassembled WGS sequence"/>
</dbReference>
<proteinExistence type="predicted"/>
<dbReference type="InterPro" id="IPR012437">
    <property type="entry name" value="DUF1638"/>
</dbReference>
<dbReference type="AlphaFoldDB" id="A0A4E0PU65"/>
<dbReference type="EMBL" id="PGGK01000010">
    <property type="protein sequence ID" value="TGC08323.1"/>
    <property type="molecule type" value="Genomic_DNA"/>
</dbReference>
<evidence type="ECO:0000313" key="2">
    <source>
        <dbReference type="EMBL" id="TGC08323.1"/>
    </source>
</evidence>
<dbReference type="Pfam" id="PF07796">
    <property type="entry name" value="DUF1638"/>
    <property type="match status" value="1"/>
</dbReference>
<protein>
    <recommendedName>
        <fullName evidence="1">DUF1638 domain-containing protein</fullName>
    </recommendedName>
</protein>
<comment type="caution">
    <text evidence="2">The sequence shown here is derived from an EMBL/GenBank/DDBJ whole genome shotgun (WGS) entry which is preliminary data.</text>
</comment>
<evidence type="ECO:0000259" key="1">
    <source>
        <dbReference type="Pfam" id="PF07796"/>
    </source>
</evidence>
<evidence type="ECO:0000313" key="3">
    <source>
        <dbReference type="Proteomes" id="UP000297295"/>
    </source>
</evidence>
<gene>
    <name evidence="2" type="ORF">CUN85_09600</name>
</gene>
<sequence length="289" mass="33387">MPLLSIVACEMLEDELVYVLSTDLEIKHLFVVENINSFRFVQKLRSENLKPFVFSSDRLYSMVSESNRSPPDGFTKMFSSIPVLKQMYDALNRKKKRELTVVVNLLRKDLHSDIDYLQSEVYLNAKEMSKISDGILLFYGKCGYSSEEVQDDLQRLDCPVYFLRDDEKNIVDDCVSVALGGNEIYTKTMLLGNGRGAIYATPMWLSIMNETDYKSTESYQNAKKYLSNSMYSLLFKINNQKYKDNNFHRNASEFATLFDMEIINTDGTMDVATNSYVEAKTSIYEIMEY</sequence>